<feature type="non-terminal residue" evidence="1">
    <location>
        <position position="1028"/>
    </location>
</feature>
<evidence type="ECO:0008006" key="3">
    <source>
        <dbReference type="Google" id="ProtNLM"/>
    </source>
</evidence>
<sequence length="1028" mass="115305">MRKYLTIQMEHNKILLLKYAVSFFMISGNYYGQQSVGSDNNINKITPATPETYSIFKAGDFPVDYRTGKLNVSIPIHTLNTKYGVSIPIGLTYNTGGIKVDETSGVAGLGWSLAIPNSISVEQHGKSDLINNTTWFSNDLSNYQYSEVNLESLPVEIRTKLQALADGTLDTQPDIFHYNLPTVSGSFVKDSNGNFHTIPYENVKISYSETDHKFQIIDPKGIKYILRVGNSVSSSSGMSVESSPSSFFLEKITLLNGEEVNFKYEKLMSYQTVTHSYEDVYAPIEGYDPPCRPAVKDVHNTTTNRYMDILLTEIKYGNETVTFNYKTTIDSISGRKDLSPVGVQNTYALDQVIVNNSAGNTIRNYKFVHTYFSSGTNSDYRDYRLKLTRVDNILENNKYSFDYNENYGVGTGSFSQDIWGYYNGKSNPTLIPNMNYFNVSYEKGGDRNVYSDYSQAYILKKVHYPTGGSSAFIYENNTIWDELLIPQRQEIELGTIDNYYTNTQNEYDQISMITPQNENFVFGVDQSSADEELRVEFGNSCSNQISDQIPENGSSMGFAYIDEFINNQWKNLASFSGPDMAGQLTDQKFFLHPQAPKRIRTVRTGNCSVSLRVYKVKYIRKNNQNNPVGGIRIKSIEDFDGSTTYTKRQFEYNNPTLAGNRSSAHFASPLEFVKSVYKAIRNTGYNSDILCSPYALSADQAVNSSLSGKDAVNYEYVTEHTLGKGKKVYQFGYVDYPLNITHIGGFNPYQFINKNLLNETSYGQNGTSPLRETIYTYTPHYFKNALSADYTSTNSTQIVPSGVMAIYTINKFGAPYYTSILMKTTPIESGIFLLDEMVTKDYINGSTITTKVNNDYSIDNIQKPINLMNQATTTFPNSEVNETSYSYSYEKGNQLMISKNMIGIPLETTTTKTIGTTTKTLSKTETIYPISQSEADVKTSGLVLPYTVLSTDLQNTPSTEVTYDKYDSKGNLQQYTTKDGISTTIIWGYNNTQPIAKIEGAKLSDIQQSMIDSIVNASNTDALAAPNN</sequence>
<name>A0A1K2IV99_9FLAO</name>
<evidence type="ECO:0000313" key="2">
    <source>
        <dbReference type="Proteomes" id="UP000182034"/>
    </source>
</evidence>
<dbReference type="EMBL" id="FPKW01000018">
    <property type="protein sequence ID" value="SFZ96361.1"/>
    <property type="molecule type" value="Genomic_DNA"/>
</dbReference>
<dbReference type="AlphaFoldDB" id="A0A1K2IV99"/>
<gene>
    <name evidence="1" type="ORF">SAMN05216324_11887</name>
</gene>
<dbReference type="STRING" id="1612149.SAMN05216324_11887"/>
<evidence type="ECO:0000313" key="1">
    <source>
        <dbReference type="EMBL" id="SFZ96361.1"/>
    </source>
</evidence>
<keyword evidence="2" id="KW-1185">Reference proteome</keyword>
<dbReference type="RefSeq" id="WP_139255511.1">
    <property type="nucleotide sequence ID" value="NZ_FPKW01000018.1"/>
</dbReference>
<protein>
    <recommendedName>
        <fullName evidence="3">YD repeat-containing protein</fullName>
    </recommendedName>
</protein>
<organism evidence="1 2">
    <name type="scientific">Chryseobacterium limigenitum</name>
    <dbReference type="NCBI Taxonomy" id="1612149"/>
    <lineage>
        <taxon>Bacteria</taxon>
        <taxon>Pseudomonadati</taxon>
        <taxon>Bacteroidota</taxon>
        <taxon>Flavobacteriia</taxon>
        <taxon>Flavobacteriales</taxon>
        <taxon>Weeksellaceae</taxon>
        <taxon>Chryseobacterium group</taxon>
        <taxon>Chryseobacterium</taxon>
    </lineage>
</organism>
<dbReference type="Proteomes" id="UP000182034">
    <property type="component" value="Unassembled WGS sequence"/>
</dbReference>
<proteinExistence type="predicted"/>
<accession>A0A1K2IV99</accession>
<reference evidence="2" key="1">
    <citation type="submission" date="2016-10" db="EMBL/GenBank/DDBJ databases">
        <authorList>
            <person name="Varghese N."/>
            <person name="Submissions S."/>
        </authorList>
    </citation>
    <scope>NUCLEOTIDE SEQUENCE [LARGE SCALE GENOMIC DNA]</scope>
    <source>
        <strain evidence="2">SUR2</strain>
    </source>
</reference>
<dbReference type="OrthoDB" id="9814627at2"/>